<proteinExistence type="predicted"/>
<dbReference type="EMBL" id="SLWK01000006">
    <property type="protein sequence ID" value="TCO07958.1"/>
    <property type="molecule type" value="Genomic_DNA"/>
</dbReference>
<gene>
    <name evidence="2" type="ORF">EV194_10699</name>
</gene>
<protein>
    <submittedName>
        <fullName evidence="2">GSCFA family protein</fullName>
    </submittedName>
</protein>
<keyword evidence="3" id="KW-1185">Reference proteome</keyword>
<accession>A0A4R2GHQ0</accession>
<comment type="caution">
    <text evidence="2">The sequence shown here is derived from an EMBL/GenBank/DDBJ whole genome shotgun (WGS) entry which is preliminary data.</text>
</comment>
<evidence type="ECO:0000313" key="3">
    <source>
        <dbReference type="Proteomes" id="UP000295221"/>
    </source>
</evidence>
<organism evidence="2 3">
    <name type="scientific">Natronoflexus pectinivorans</name>
    <dbReference type="NCBI Taxonomy" id="682526"/>
    <lineage>
        <taxon>Bacteria</taxon>
        <taxon>Pseudomonadati</taxon>
        <taxon>Bacteroidota</taxon>
        <taxon>Bacteroidia</taxon>
        <taxon>Marinilabiliales</taxon>
        <taxon>Marinilabiliaceae</taxon>
        <taxon>Natronoflexus</taxon>
    </lineage>
</organism>
<dbReference type="Proteomes" id="UP000295221">
    <property type="component" value="Unassembled WGS sequence"/>
</dbReference>
<feature type="domain" description="GSCFA" evidence="1">
    <location>
        <begin position="24"/>
        <end position="260"/>
    </location>
</feature>
<dbReference type="Pfam" id="PF08885">
    <property type="entry name" value="GSCFA"/>
    <property type="match status" value="1"/>
</dbReference>
<evidence type="ECO:0000259" key="1">
    <source>
        <dbReference type="Pfam" id="PF08885"/>
    </source>
</evidence>
<dbReference type="AlphaFoldDB" id="A0A4R2GHQ0"/>
<evidence type="ECO:0000313" key="2">
    <source>
        <dbReference type="EMBL" id="TCO07958.1"/>
    </source>
</evidence>
<dbReference type="InterPro" id="IPR014982">
    <property type="entry name" value="GSCFA"/>
</dbReference>
<dbReference type="RefSeq" id="WP_132433858.1">
    <property type="nucleotide sequence ID" value="NZ_SLWK01000006.1"/>
</dbReference>
<dbReference type="OrthoDB" id="9807687at2"/>
<reference evidence="2 3" key="1">
    <citation type="submission" date="2019-03" db="EMBL/GenBank/DDBJ databases">
        <title>Genomic Encyclopedia of Type Strains, Phase IV (KMG-IV): sequencing the most valuable type-strain genomes for metagenomic binning, comparative biology and taxonomic classification.</title>
        <authorList>
            <person name="Goeker M."/>
        </authorList>
    </citation>
    <scope>NUCLEOTIDE SEQUENCE [LARGE SCALE GENOMIC DNA]</scope>
    <source>
        <strain evidence="2 3">DSM 24179</strain>
    </source>
</reference>
<sequence length="339" mass="39775">MSNDVFRTIVKIDPAEIPIQPESRVLFMGSCFADNIGKQMVESRFRAITNPFGVLYNPISILQAFNNILTNKKTEENDLFLHNHLWHSFHHHGKFSKTTPEKTIEEINTSTLKAHLFLQKTDFIIVTFGTAFVYQHKELKQVVANCHKFPSSYFNRYLLNSDEIVEEWKNLIINLRVFNPSIKLIFTLSPVRHWKDGAHGNQVSKSTLLLAIEKLTSLFDHAWYFPAYEIMMDELRDYRFYDGYMLQPNQVAIDYIWKRFSESQLSRSAQNFYREAIKIQRARQHQPSGIMTPDYIIFLRSTLEQINSIATRYPETLIEKDKEYFDKLLASSSRHSSDD</sequence>
<name>A0A4R2GHQ0_9BACT</name>